<organism evidence="1 2">
    <name type="scientific">Natrinema pellirubrum (strain DSM 15624 / CIP 106293 / JCM 10476 / NCIMB 786 / 157)</name>
    <dbReference type="NCBI Taxonomy" id="797303"/>
    <lineage>
        <taxon>Archaea</taxon>
        <taxon>Methanobacteriati</taxon>
        <taxon>Methanobacteriota</taxon>
        <taxon>Stenosarchaea group</taxon>
        <taxon>Halobacteria</taxon>
        <taxon>Halobacteriales</taxon>
        <taxon>Natrialbaceae</taxon>
        <taxon>Natrinema</taxon>
    </lineage>
</organism>
<accession>L0JFA6</accession>
<reference evidence="2" key="1">
    <citation type="submission" date="2012-02" db="EMBL/GenBank/DDBJ databases">
        <title>Complete sequence of chromosome of Natrinema pellirubrum DSM 15624.</title>
        <authorList>
            <person name="Lucas S."/>
            <person name="Han J."/>
            <person name="Lapidus A."/>
            <person name="Cheng J.-F."/>
            <person name="Goodwin L."/>
            <person name="Pitluck S."/>
            <person name="Peters L."/>
            <person name="Teshima H."/>
            <person name="Detter J.C."/>
            <person name="Han C."/>
            <person name="Tapia R."/>
            <person name="Land M."/>
            <person name="Hauser L."/>
            <person name="Kyrpides N."/>
            <person name="Ivanova N."/>
            <person name="Pagani I."/>
            <person name="Sproer C."/>
            <person name="Anderson I."/>
            <person name="Woyke T."/>
        </authorList>
    </citation>
    <scope>NUCLEOTIDE SEQUENCE [LARGE SCALE GENOMIC DNA]</scope>
    <source>
        <strain evidence="2">DSM 15624 / JCM 10476 / NCIMB 786</strain>
    </source>
</reference>
<dbReference type="EMBL" id="CP003372">
    <property type="protein sequence ID" value="AGB30215.1"/>
    <property type="molecule type" value="Genomic_DNA"/>
</dbReference>
<name>L0JFA6_NATP1</name>
<evidence type="ECO:0000313" key="1">
    <source>
        <dbReference type="EMBL" id="AGB30215.1"/>
    </source>
</evidence>
<dbReference type="Proteomes" id="UP000010843">
    <property type="component" value="Chromosome"/>
</dbReference>
<gene>
    <name evidence="1" type="ordered locus">Natpe_0281</name>
</gene>
<sequence>MVSVAPSPFRRFRHVATVFDHVAVSDTARRIEREVTR</sequence>
<proteinExistence type="predicted"/>
<protein>
    <submittedName>
        <fullName evidence="1">Uncharacterized protein</fullName>
    </submittedName>
</protein>
<dbReference type="STRING" id="797303.Natpe_0281"/>
<evidence type="ECO:0000313" key="2">
    <source>
        <dbReference type="Proteomes" id="UP000010843"/>
    </source>
</evidence>
<dbReference type="KEGG" id="npe:Natpe_0281"/>
<dbReference type="HOGENOM" id="CLU_3338558_0_0_2"/>
<dbReference type="AlphaFoldDB" id="L0JFA6"/>